<gene>
    <name evidence="4" type="ORF">KPL37_18735</name>
</gene>
<evidence type="ECO:0000313" key="4">
    <source>
        <dbReference type="EMBL" id="MBU3161728.1"/>
    </source>
</evidence>
<dbReference type="PANTHER" id="PTHR46825:SF11">
    <property type="entry name" value="PENICILLIN-BINDING PROTEIN 4"/>
    <property type="match status" value="1"/>
</dbReference>
<sequence>MLVVIGFAISSSINDSKTDVQSKLSKYIDNYSVKNKFSGTILIAKDDEVILDKGYGMADYNKNIVDKPKTVFEIASLTKQVTATAILMLQEKKFLSVQDTIPMC</sequence>
<keyword evidence="2" id="KW-0472">Membrane</keyword>
<organism evidence="4 5">
    <name type="scientific">Clostridium frigoris</name>
    <dbReference type="NCBI Taxonomy" id="205327"/>
    <lineage>
        <taxon>Bacteria</taxon>
        <taxon>Bacillati</taxon>
        <taxon>Bacillota</taxon>
        <taxon>Clostridia</taxon>
        <taxon>Eubacteriales</taxon>
        <taxon>Clostridiaceae</taxon>
        <taxon>Clostridium</taxon>
    </lineage>
</organism>
<keyword evidence="5" id="KW-1185">Reference proteome</keyword>
<reference evidence="4 5" key="1">
    <citation type="submission" date="2021-06" db="EMBL/GenBank/DDBJ databases">
        <title>Clostridia strains as spoilage organisms.</title>
        <authorList>
            <person name="Wambui J."/>
            <person name="Stephan R."/>
            <person name="Stevens M.J.A."/>
        </authorList>
    </citation>
    <scope>NUCLEOTIDE SEQUENCE [LARGE SCALE GENOMIC DNA]</scope>
    <source>
        <strain evidence="4 5">DSM 14204</strain>
    </source>
</reference>
<dbReference type="InterPro" id="IPR001466">
    <property type="entry name" value="Beta-lactam-related"/>
</dbReference>
<evidence type="ECO:0000259" key="3">
    <source>
        <dbReference type="Pfam" id="PF00144"/>
    </source>
</evidence>
<proteinExistence type="predicted"/>
<accession>A0ABS6BYQ1</accession>
<protein>
    <submittedName>
        <fullName evidence="4">Beta-lactamase family protein</fullName>
    </submittedName>
</protein>
<evidence type="ECO:0000256" key="1">
    <source>
        <dbReference type="ARBA" id="ARBA00004370"/>
    </source>
</evidence>
<dbReference type="Pfam" id="PF00144">
    <property type="entry name" value="Beta-lactamase"/>
    <property type="match status" value="1"/>
</dbReference>
<dbReference type="RefSeq" id="WP_216151593.1">
    <property type="nucleotide sequence ID" value="NZ_JAHLDV010000093.1"/>
</dbReference>
<dbReference type="PANTHER" id="PTHR46825">
    <property type="entry name" value="D-ALANYL-D-ALANINE-CARBOXYPEPTIDASE/ENDOPEPTIDASE AMPH"/>
    <property type="match status" value="1"/>
</dbReference>
<dbReference type="Proteomes" id="UP000776252">
    <property type="component" value="Unassembled WGS sequence"/>
</dbReference>
<comment type="subcellular location">
    <subcellularLocation>
        <location evidence="1">Membrane</location>
    </subcellularLocation>
</comment>
<evidence type="ECO:0000313" key="5">
    <source>
        <dbReference type="Proteomes" id="UP000776252"/>
    </source>
</evidence>
<name>A0ABS6BYQ1_9CLOT</name>
<feature type="domain" description="Beta-lactamase-related" evidence="3">
    <location>
        <begin position="37"/>
        <end position="101"/>
    </location>
</feature>
<evidence type="ECO:0000256" key="2">
    <source>
        <dbReference type="ARBA" id="ARBA00023136"/>
    </source>
</evidence>
<comment type="caution">
    <text evidence="4">The sequence shown here is derived from an EMBL/GenBank/DDBJ whole genome shotgun (WGS) entry which is preliminary data.</text>
</comment>
<dbReference type="InterPro" id="IPR050491">
    <property type="entry name" value="AmpC-like"/>
</dbReference>
<dbReference type="EMBL" id="JAHLDV010000093">
    <property type="protein sequence ID" value="MBU3161728.1"/>
    <property type="molecule type" value="Genomic_DNA"/>
</dbReference>